<organism evidence="2 3">
    <name type="scientific">Arenicella xantha</name>
    <dbReference type="NCBI Taxonomy" id="644221"/>
    <lineage>
        <taxon>Bacteria</taxon>
        <taxon>Pseudomonadati</taxon>
        <taxon>Pseudomonadota</taxon>
        <taxon>Gammaproteobacteria</taxon>
        <taxon>Arenicellales</taxon>
        <taxon>Arenicellaceae</taxon>
        <taxon>Arenicella</taxon>
    </lineage>
</organism>
<dbReference type="Proteomes" id="UP000253083">
    <property type="component" value="Unassembled WGS sequence"/>
</dbReference>
<keyword evidence="1" id="KW-0472">Membrane</keyword>
<gene>
    <name evidence="2" type="ORF">DFR28_1021131</name>
</gene>
<feature type="transmembrane region" description="Helical" evidence="1">
    <location>
        <begin position="7"/>
        <end position="30"/>
    </location>
</feature>
<evidence type="ECO:0000313" key="3">
    <source>
        <dbReference type="Proteomes" id="UP000253083"/>
    </source>
</evidence>
<keyword evidence="1" id="KW-1133">Transmembrane helix</keyword>
<name>A0A395JQ48_9GAMM</name>
<dbReference type="RefSeq" id="WP_113954444.1">
    <property type="nucleotide sequence ID" value="NZ_QNRT01000002.1"/>
</dbReference>
<dbReference type="InParanoid" id="A0A395JQ48"/>
<comment type="caution">
    <text evidence="2">The sequence shown here is derived from an EMBL/GenBank/DDBJ whole genome shotgun (WGS) entry which is preliminary data.</text>
</comment>
<protein>
    <submittedName>
        <fullName evidence="2">Uncharacterized protein</fullName>
    </submittedName>
</protein>
<sequence length="158" mass="17855">MLTEIEWWGGVLFLWWALCVWFLLIATKWVKYGFQYGYSAGALLFTAIVLALFFYPLDAQWAKFLYVGVTALAAVCVGLVGFYPEHDDAIESPDSMLEITIDDIDRTIVDTVEPNSTDSDDPDEEAKYELIGNLILLTPLGIILLLGIFKCWQLFQSV</sequence>
<feature type="transmembrane region" description="Helical" evidence="1">
    <location>
        <begin position="64"/>
        <end position="83"/>
    </location>
</feature>
<proteinExistence type="predicted"/>
<reference evidence="2 3" key="1">
    <citation type="submission" date="2018-06" db="EMBL/GenBank/DDBJ databases">
        <title>Genomic Encyclopedia of Type Strains, Phase IV (KMG-IV): sequencing the most valuable type-strain genomes for metagenomic binning, comparative biology and taxonomic classification.</title>
        <authorList>
            <person name="Goeker M."/>
        </authorList>
    </citation>
    <scope>NUCLEOTIDE SEQUENCE [LARGE SCALE GENOMIC DNA]</scope>
    <source>
        <strain evidence="2 3">DSM 24032</strain>
    </source>
</reference>
<keyword evidence="3" id="KW-1185">Reference proteome</keyword>
<keyword evidence="1" id="KW-0812">Transmembrane</keyword>
<evidence type="ECO:0000313" key="2">
    <source>
        <dbReference type="EMBL" id="RBP51698.1"/>
    </source>
</evidence>
<feature type="transmembrane region" description="Helical" evidence="1">
    <location>
        <begin position="36"/>
        <end position="57"/>
    </location>
</feature>
<evidence type="ECO:0000256" key="1">
    <source>
        <dbReference type="SAM" id="Phobius"/>
    </source>
</evidence>
<dbReference type="AlphaFoldDB" id="A0A395JQ48"/>
<feature type="transmembrane region" description="Helical" evidence="1">
    <location>
        <begin position="130"/>
        <end position="149"/>
    </location>
</feature>
<accession>A0A395JQ48</accession>
<dbReference type="EMBL" id="QNRT01000002">
    <property type="protein sequence ID" value="RBP51698.1"/>
    <property type="molecule type" value="Genomic_DNA"/>
</dbReference>